<dbReference type="SUPFAM" id="SSF47648">
    <property type="entry name" value="Nucleoside phosphorylase/phosphoribosyltransferase N-terminal domain"/>
    <property type="match status" value="1"/>
</dbReference>
<evidence type="ECO:0000256" key="3">
    <source>
        <dbReference type="ARBA" id="ARBA00022676"/>
    </source>
</evidence>
<gene>
    <name evidence="9" type="primary">trpD</name>
    <name evidence="12" type="ORF">CBF30_03745</name>
</gene>
<dbReference type="NCBIfam" id="TIGR01245">
    <property type="entry name" value="trpD"/>
    <property type="match status" value="1"/>
</dbReference>
<evidence type="ECO:0000256" key="5">
    <source>
        <dbReference type="ARBA" id="ARBA00022822"/>
    </source>
</evidence>
<dbReference type="UniPathway" id="UPA00035">
    <property type="reaction ID" value="UER00041"/>
</dbReference>
<feature type="domain" description="Glycosyl transferase family 3" evidence="10">
    <location>
        <begin position="76"/>
        <end position="322"/>
    </location>
</feature>
<keyword evidence="2 9" id="KW-0028">Amino-acid biosynthesis</keyword>
<comment type="similarity">
    <text evidence="9">Belongs to the anthranilate phosphoribosyltransferase family.</text>
</comment>
<dbReference type="Gene3D" id="1.20.970.10">
    <property type="entry name" value="Transferase, Pyrimidine Nucleoside Phosphorylase, Chain C"/>
    <property type="match status" value="1"/>
</dbReference>
<keyword evidence="9" id="KW-0479">Metal-binding</keyword>
<evidence type="ECO:0000313" key="13">
    <source>
        <dbReference type="Proteomes" id="UP000288669"/>
    </source>
</evidence>
<feature type="binding site" evidence="9">
    <location>
        <position position="109"/>
    </location>
    <ligand>
        <name>anthranilate</name>
        <dbReference type="ChEBI" id="CHEBI:16567"/>
        <label>1</label>
    </ligand>
</feature>
<dbReference type="GO" id="GO:0000162">
    <property type="term" value="P:L-tryptophan biosynthetic process"/>
    <property type="evidence" value="ECO:0007669"/>
    <property type="project" value="UniProtKB-UniRule"/>
</dbReference>
<dbReference type="InterPro" id="IPR017459">
    <property type="entry name" value="Glycosyl_Trfase_fam3_N_dom"/>
</dbReference>
<sequence>METLQKIYAQKDLSKTESKEVATKIFNGELSEAEMGAVLMALKIKGETAEELAGFAETLREKAVQLPINPSETICNCGTGGDGSDSFNVSTTASFVLASGGLKVAKAGNRSISSRSGSFDTCEALGIEFLVDPDVLGKMMKKTNLAFIFAPHVHPSMKYIMPTRKSLKVPTLMNLIGPLTNPVALDYQLMGTYRNDLLVTTAETIRQLGRKRAIVITGAAGMDEATLFGKNHYALLADDKITVHDFKASDYGLKSYTIEDIRGGDAEENAQILLSVLRGEESPYFETVVLNAGLGFFASGKTQSISEGINRARELLLSGKAYEKLQEVLKVQKEETYA</sequence>
<feature type="binding site" evidence="9">
    <location>
        <begin position="106"/>
        <end position="114"/>
    </location>
    <ligand>
        <name>5-phospho-alpha-D-ribose 1-diphosphate</name>
        <dbReference type="ChEBI" id="CHEBI:58017"/>
    </ligand>
</feature>
<dbReference type="InterPro" id="IPR035902">
    <property type="entry name" value="Nuc_phospho_transferase"/>
</dbReference>
<comment type="caution">
    <text evidence="9">Lacks conserved residue(s) required for the propagation of feature annotation.</text>
</comment>
<keyword evidence="6 9" id="KW-0057">Aromatic amino acid biosynthesis</keyword>
<dbReference type="FunFam" id="3.40.1030.10:FF:000002">
    <property type="entry name" value="Anthranilate phosphoribosyltransferase"/>
    <property type="match status" value="1"/>
</dbReference>
<dbReference type="GO" id="GO:0004048">
    <property type="term" value="F:anthranilate phosphoribosyltransferase activity"/>
    <property type="evidence" value="ECO:0007669"/>
    <property type="project" value="UniProtKB-UniRule"/>
</dbReference>
<feature type="binding site" evidence="9">
    <location>
        <position position="78"/>
    </location>
    <ligand>
        <name>anthranilate</name>
        <dbReference type="ChEBI" id="CHEBI:16567"/>
        <label>1</label>
    </ligand>
</feature>
<dbReference type="GO" id="GO:0005829">
    <property type="term" value="C:cytosol"/>
    <property type="evidence" value="ECO:0007669"/>
    <property type="project" value="TreeGrafter"/>
</dbReference>
<evidence type="ECO:0000256" key="8">
    <source>
        <dbReference type="ARBA" id="ARBA00061188"/>
    </source>
</evidence>
<comment type="catalytic activity">
    <reaction evidence="7 9">
        <text>N-(5-phospho-beta-D-ribosyl)anthranilate + diphosphate = 5-phospho-alpha-D-ribose 1-diphosphate + anthranilate</text>
        <dbReference type="Rhea" id="RHEA:11768"/>
        <dbReference type="ChEBI" id="CHEBI:16567"/>
        <dbReference type="ChEBI" id="CHEBI:18277"/>
        <dbReference type="ChEBI" id="CHEBI:33019"/>
        <dbReference type="ChEBI" id="CHEBI:58017"/>
        <dbReference type="EC" id="2.4.2.18"/>
    </reaction>
</comment>
<accession>A0A430AK28</accession>
<evidence type="ECO:0000256" key="4">
    <source>
        <dbReference type="ARBA" id="ARBA00022679"/>
    </source>
</evidence>
<dbReference type="InterPro" id="IPR000312">
    <property type="entry name" value="Glycosyl_Trfase_fam3"/>
</dbReference>
<organism evidence="12 13">
    <name type="scientific">Vagococcus entomophilus</name>
    <dbReference type="NCBI Taxonomy" id="1160095"/>
    <lineage>
        <taxon>Bacteria</taxon>
        <taxon>Bacillati</taxon>
        <taxon>Bacillota</taxon>
        <taxon>Bacilli</taxon>
        <taxon>Lactobacillales</taxon>
        <taxon>Enterococcaceae</taxon>
        <taxon>Vagococcus</taxon>
    </lineage>
</organism>
<dbReference type="Proteomes" id="UP000288669">
    <property type="component" value="Unassembled WGS sequence"/>
</dbReference>
<dbReference type="Pfam" id="PF00591">
    <property type="entry name" value="Glycos_transf_3"/>
    <property type="match status" value="1"/>
</dbReference>
<feature type="binding site" evidence="9">
    <location>
        <position position="224"/>
    </location>
    <ligand>
        <name>Mg(2+)</name>
        <dbReference type="ChEBI" id="CHEBI:18420"/>
        <label>2</label>
    </ligand>
</feature>
<comment type="function">
    <text evidence="9">Catalyzes the transfer of the phosphoribosyl group of 5-phosphorylribose-1-pyrophosphate (PRPP) to anthranilate to yield N-(5'-phosphoribosyl)-anthranilate (PRA).</text>
</comment>
<dbReference type="RefSeq" id="WP_126822893.1">
    <property type="nucleotide sequence ID" value="NZ_JBHLWU010000001.1"/>
</dbReference>
<comment type="caution">
    <text evidence="12">The sequence shown here is derived from an EMBL/GenBank/DDBJ whole genome shotgun (WGS) entry which is preliminary data.</text>
</comment>
<evidence type="ECO:0000259" key="10">
    <source>
        <dbReference type="Pfam" id="PF00591"/>
    </source>
</evidence>
<proteinExistence type="inferred from homology"/>
<evidence type="ECO:0000256" key="1">
    <source>
        <dbReference type="ARBA" id="ARBA00004907"/>
    </source>
</evidence>
<evidence type="ECO:0000256" key="2">
    <source>
        <dbReference type="ARBA" id="ARBA00022605"/>
    </source>
</evidence>
<feature type="binding site" evidence="9">
    <location>
        <position position="78"/>
    </location>
    <ligand>
        <name>5-phospho-alpha-D-ribose 1-diphosphate</name>
        <dbReference type="ChEBI" id="CHEBI:58017"/>
    </ligand>
</feature>
<feature type="binding site" evidence="9">
    <location>
        <position position="224"/>
    </location>
    <ligand>
        <name>Mg(2+)</name>
        <dbReference type="ChEBI" id="CHEBI:18420"/>
        <label>1</label>
    </ligand>
</feature>
<feature type="binding site" evidence="9">
    <location>
        <position position="164"/>
    </location>
    <ligand>
        <name>anthranilate</name>
        <dbReference type="ChEBI" id="CHEBI:16567"/>
        <label>2</label>
    </ligand>
</feature>
<keyword evidence="9" id="KW-0460">Magnesium</keyword>
<evidence type="ECO:0000259" key="11">
    <source>
        <dbReference type="Pfam" id="PF02885"/>
    </source>
</evidence>
<evidence type="ECO:0000256" key="6">
    <source>
        <dbReference type="ARBA" id="ARBA00023141"/>
    </source>
</evidence>
<dbReference type="Gene3D" id="3.40.1030.10">
    <property type="entry name" value="Nucleoside phosphorylase/phosphoribosyltransferase catalytic domain"/>
    <property type="match status" value="1"/>
</dbReference>
<feature type="binding site" evidence="9">
    <location>
        <begin position="81"/>
        <end position="82"/>
    </location>
    <ligand>
        <name>5-phospho-alpha-D-ribose 1-diphosphate</name>
        <dbReference type="ChEBI" id="CHEBI:58017"/>
    </ligand>
</feature>
<feature type="binding site" evidence="9">
    <location>
        <begin position="88"/>
        <end position="91"/>
    </location>
    <ligand>
        <name>5-phospho-alpha-D-ribose 1-diphosphate</name>
        <dbReference type="ChEBI" id="CHEBI:58017"/>
    </ligand>
</feature>
<comment type="subunit">
    <text evidence="9">Homodimer.</text>
</comment>
<dbReference type="OrthoDB" id="9806430at2"/>
<keyword evidence="5 9" id="KW-0822">Tryptophan biosynthesis</keyword>
<keyword evidence="3 9" id="KW-0328">Glycosyltransferase</keyword>
<dbReference type="EMBL" id="NGJZ01000001">
    <property type="protein sequence ID" value="RSU08363.1"/>
    <property type="molecule type" value="Genomic_DNA"/>
</dbReference>
<comment type="pathway">
    <text evidence="1 9">Amino-acid biosynthesis; L-tryptophan biosynthesis; L-tryptophan from chorismate: step 2/5.</text>
</comment>
<dbReference type="InterPro" id="IPR036320">
    <property type="entry name" value="Glycosyl_Trfase_fam3_N_dom_sf"/>
</dbReference>
<feature type="binding site" evidence="9">
    <location>
        <position position="223"/>
    </location>
    <ligand>
        <name>Mg(2+)</name>
        <dbReference type="ChEBI" id="CHEBI:18420"/>
        <label>2</label>
    </ligand>
</feature>
<protein>
    <recommendedName>
        <fullName evidence="9">Anthranilate phosphoribosyltransferase</fullName>
        <ecNumber evidence="9">2.4.2.18</ecNumber>
    </recommendedName>
</protein>
<evidence type="ECO:0000313" key="12">
    <source>
        <dbReference type="EMBL" id="RSU08363.1"/>
    </source>
</evidence>
<feature type="binding site" evidence="9">
    <location>
        <position position="86"/>
    </location>
    <ligand>
        <name>5-phospho-alpha-D-ribose 1-diphosphate</name>
        <dbReference type="ChEBI" id="CHEBI:58017"/>
    </ligand>
</feature>
<dbReference type="InterPro" id="IPR005940">
    <property type="entry name" value="Anthranilate_Pribosyl_Tfrase"/>
</dbReference>
<dbReference type="AlphaFoldDB" id="A0A430AK28"/>
<feature type="binding site" evidence="9">
    <location>
        <position position="118"/>
    </location>
    <ligand>
        <name>5-phospho-alpha-D-ribose 1-diphosphate</name>
        <dbReference type="ChEBI" id="CHEBI:58017"/>
    </ligand>
</feature>
<keyword evidence="4 9" id="KW-0808">Transferase</keyword>
<comment type="cofactor">
    <cofactor evidence="9">
        <name>Mg(2+)</name>
        <dbReference type="ChEBI" id="CHEBI:18420"/>
    </cofactor>
    <text evidence="9">Binds 2 magnesium ions per monomer.</text>
</comment>
<evidence type="ECO:0000256" key="9">
    <source>
        <dbReference type="HAMAP-Rule" id="MF_00211"/>
    </source>
</evidence>
<dbReference type="SUPFAM" id="SSF52418">
    <property type="entry name" value="Nucleoside phosphorylase/phosphoribosyltransferase catalytic domain"/>
    <property type="match status" value="1"/>
</dbReference>
<dbReference type="HAMAP" id="MF_00211">
    <property type="entry name" value="TrpD"/>
    <property type="match status" value="1"/>
</dbReference>
<evidence type="ECO:0000256" key="7">
    <source>
        <dbReference type="ARBA" id="ARBA00052328"/>
    </source>
</evidence>
<name>A0A430AK28_9ENTE</name>
<feature type="domain" description="Glycosyl transferase family 3 N-terminal" evidence="11">
    <location>
        <begin position="2"/>
        <end position="63"/>
    </location>
</feature>
<dbReference type="GO" id="GO:0000287">
    <property type="term" value="F:magnesium ion binding"/>
    <property type="evidence" value="ECO:0007669"/>
    <property type="project" value="UniProtKB-UniRule"/>
</dbReference>
<dbReference type="PANTHER" id="PTHR43285:SF2">
    <property type="entry name" value="ANTHRANILATE PHOSPHORIBOSYLTRANSFERASE"/>
    <property type="match status" value="1"/>
</dbReference>
<reference evidence="12 13" key="1">
    <citation type="submission" date="2017-05" db="EMBL/GenBank/DDBJ databases">
        <title>Vagococcus spp. assemblies.</title>
        <authorList>
            <person name="Gulvik C.A."/>
        </authorList>
    </citation>
    <scope>NUCLEOTIDE SEQUENCE [LARGE SCALE GENOMIC DNA]</scope>
    <source>
        <strain evidence="12 13">DSM 24756</strain>
    </source>
</reference>
<dbReference type="EC" id="2.4.2.18" evidence="9"/>
<dbReference type="PANTHER" id="PTHR43285">
    <property type="entry name" value="ANTHRANILATE PHOSPHORIBOSYLTRANSFERASE"/>
    <property type="match status" value="1"/>
</dbReference>
<keyword evidence="13" id="KW-1185">Reference proteome</keyword>
<feature type="binding site" evidence="9">
    <location>
        <position position="90"/>
    </location>
    <ligand>
        <name>Mg(2+)</name>
        <dbReference type="ChEBI" id="CHEBI:18420"/>
        <label>1</label>
    </ligand>
</feature>
<comment type="similarity">
    <text evidence="8">In the C-terminal section; belongs to the anthranilate phosphoribosyltransferase family.</text>
</comment>
<dbReference type="Pfam" id="PF02885">
    <property type="entry name" value="Glycos_trans_3N"/>
    <property type="match status" value="1"/>
</dbReference>